<organism evidence="2 3">
    <name type="scientific">Kingdonia uniflora</name>
    <dbReference type="NCBI Taxonomy" id="39325"/>
    <lineage>
        <taxon>Eukaryota</taxon>
        <taxon>Viridiplantae</taxon>
        <taxon>Streptophyta</taxon>
        <taxon>Embryophyta</taxon>
        <taxon>Tracheophyta</taxon>
        <taxon>Spermatophyta</taxon>
        <taxon>Magnoliopsida</taxon>
        <taxon>Ranunculales</taxon>
        <taxon>Circaeasteraceae</taxon>
        <taxon>Kingdonia</taxon>
    </lineage>
</organism>
<dbReference type="SUPFAM" id="SSF55961">
    <property type="entry name" value="Bet v1-like"/>
    <property type="match status" value="1"/>
</dbReference>
<gene>
    <name evidence="2" type="ORF">GIB67_038749</name>
</gene>
<dbReference type="Proteomes" id="UP000541444">
    <property type="component" value="Unassembled WGS sequence"/>
</dbReference>
<dbReference type="GO" id="GO:0003677">
    <property type="term" value="F:DNA binding"/>
    <property type="evidence" value="ECO:0007669"/>
    <property type="project" value="UniProtKB-KW"/>
</dbReference>
<dbReference type="InterPro" id="IPR002913">
    <property type="entry name" value="START_lipid-bd_dom"/>
</dbReference>
<sequence length="159" mass="17942">FGTHSWIQWPHWFEYRDNKSTSSLHLAAMNELVKMAQTDEPLWIPSLIEGRGTLKLSLDEYRRLFPPCIGMKPSGFVTEATRETVIINILALVEILMDANQWAEMFSCMIARTSTAEVIFGGVSGTKNGVLQLVKVTTTNWINRIVHISGIFSVYFCAS</sequence>
<feature type="non-terminal residue" evidence="2">
    <location>
        <position position="1"/>
    </location>
</feature>
<dbReference type="PANTHER" id="PTHR45654">
    <property type="entry name" value="HOMEOBOX-LEUCINE ZIPPER PROTEIN MERISTEM L1"/>
    <property type="match status" value="1"/>
</dbReference>
<comment type="caution">
    <text evidence="2">The sequence shown here is derived from an EMBL/GenBank/DDBJ whole genome shotgun (WGS) entry which is preliminary data.</text>
</comment>
<dbReference type="GO" id="GO:0008289">
    <property type="term" value="F:lipid binding"/>
    <property type="evidence" value="ECO:0007669"/>
    <property type="project" value="InterPro"/>
</dbReference>
<dbReference type="AlphaFoldDB" id="A0A7J7NSR0"/>
<feature type="domain" description="START" evidence="1">
    <location>
        <begin position="14"/>
        <end position="119"/>
    </location>
</feature>
<protein>
    <recommendedName>
        <fullName evidence="1">START domain-containing protein</fullName>
    </recommendedName>
</protein>
<evidence type="ECO:0000259" key="1">
    <source>
        <dbReference type="PROSITE" id="PS50848"/>
    </source>
</evidence>
<accession>A0A7J7NSR0</accession>
<evidence type="ECO:0000313" key="2">
    <source>
        <dbReference type="EMBL" id="KAF6170216.1"/>
    </source>
</evidence>
<name>A0A7J7NSR0_9MAGN</name>
<proteinExistence type="predicted"/>
<keyword evidence="3" id="KW-1185">Reference proteome</keyword>
<evidence type="ECO:0000313" key="3">
    <source>
        <dbReference type="Proteomes" id="UP000541444"/>
    </source>
</evidence>
<dbReference type="OrthoDB" id="1304338at2759"/>
<dbReference type="PANTHER" id="PTHR45654:SF5">
    <property type="entry name" value="HOMEOBOX-LEUCINE ZIPPER PROTEIN ANTHOCYANINLESS 2-RELATED"/>
    <property type="match status" value="1"/>
</dbReference>
<dbReference type="PROSITE" id="PS50848">
    <property type="entry name" value="START"/>
    <property type="match status" value="1"/>
</dbReference>
<dbReference type="EMBL" id="JACGCM010000601">
    <property type="protein sequence ID" value="KAF6170216.1"/>
    <property type="molecule type" value="Genomic_DNA"/>
</dbReference>
<reference evidence="2 3" key="1">
    <citation type="journal article" date="2020" name="IScience">
        <title>Genome Sequencing of the Endangered Kingdonia uniflora (Circaeasteraceae, Ranunculales) Reveals Potential Mechanisms of Evolutionary Specialization.</title>
        <authorList>
            <person name="Sun Y."/>
            <person name="Deng T."/>
            <person name="Zhang A."/>
            <person name="Moore M.J."/>
            <person name="Landis J.B."/>
            <person name="Lin N."/>
            <person name="Zhang H."/>
            <person name="Zhang X."/>
            <person name="Huang J."/>
            <person name="Zhang X."/>
            <person name="Sun H."/>
            <person name="Wang H."/>
        </authorList>
    </citation>
    <scope>NUCLEOTIDE SEQUENCE [LARGE SCALE GENOMIC DNA]</scope>
    <source>
        <strain evidence="2">TB1705</strain>
        <tissue evidence="2">Leaf</tissue>
    </source>
</reference>
<dbReference type="InterPro" id="IPR042160">
    <property type="entry name" value="HD-Zip_IV"/>
</dbReference>